<evidence type="ECO:0000313" key="2">
    <source>
        <dbReference type="Proteomes" id="UP000095767"/>
    </source>
</evidence>
<reference evidence="1 2" key="1">
    <citation type="submission" date="2016-09" db="EMBL/GenBank/DDBJ databases">
        <title>The draft genome of Dichanthelium oligosanthes: A C3 panicoid grass species.</title>
        <authorList>
            <person name="Studer A.J."/>
            <person name="Schnable J.C."/>
            <person name="Brutnell T.P."/>
        </authorList>
    </citation>
    <scope>NUCLEOTIDE SEQUENCE [LARGE SCALE GENOMIC DNA]</scope>
    <source>
        <strain evidence="2">cv. Kellogg 1175</strain>
        <tissue evidence="1">Leaf</tissue>
    </source>
</reference>
<accession>A0A1E5VJM8</accession>
<dbReference type="STRING" id="888268.A0A1E5VJM8"/>
<comment type="caution">
    <text evidence="1">The sequence shown here is derived from an EMBL/GenBank/DDBJ whole genome shotgun (WGS) entry which is preliminary data.</text>
</comment>
<dbReference type="Proteomes" id="UP000095767">
    <property type="component" value="Unassembled WGS sequence"/>
</dbReference>
<evidence type="ECO:0000313" key="1">
    <source>
        <dbReference type="EMBL" id="OEL25328.1"/>
    </source>
</evidence>
<protein>
    <submittedName>
        <fullName evidence="1">Uncharacterized protein</fullName>
    </submittedName>
</protein>
<gene>
    <name evidence="1" type="ORF">BAE44_0013653</name>
</gene>
<keyword evidence="2" id="KW-1185">Reference proteome</keyword>
<proteinExistence type="predicted"/>
<dbReference type="EMBL" id="LWDX02037473">
    <property type="protein sequence ID" value="OEL25328.1"/>
    <property type="molecule type" value="Genomic_DNA"/>
</dbReference>
<sequence>MSYIESDKLSLPEVMEHLKDHYKPSDPILLHWLFPSKQLVDGLRALVDDKSCKDMSHYVKEVLQTFMLRLLLWTMKRWRKRTRVTGR</sequence>
<dbReference type="AlphaFoldDB" id="A0A1E5VJM8"/>
<organism evidence="1 2">
    <name type="scientific">Dichanthelium oligosanthes</name>
    <dbReference type="NCBI Taxonomy" id="888268"/>
    <lineage>
        <taxon>Eukaryota</taxon>
        <taxon>Viridiplantae</taxon>
        <taxon>Streptophyta</taxon>
        <taxon>Embryophyta</taxon>
        <taxon>Tracheophyta</taxon>
        <taxon>Spermatophyta</taxon>
        <taxon>Magnoliopsida</taxon>
        <taxon>Liliopsida</taxon>
        <taxon>Poales</taxon>
        <taxon>Poaceae</taxon>
        <taxon>PACMAD clade</taxon>
        <taxon>Panicoideae</taxon>
        <taxon>Panicodae</taxon>
        <taxon>Paniceae</taxon>
        <taxon>Dichantheliinae</taxon>
        <taxon>Dichanthelium</taxon>
    </lineage>
</organism>
<name>A0A1E5VJM8_9POAL</name>
<dbReference type="OrthoDB" id="691381at2759"/>